<keyword evidence="2" id="KW-1185">Reference proteome</keyword>
<dbReference type="Proteomes" id="UP001596043">
    <property type="component" value="Unassembled WGS sequence"/>
</dbReference>
<sequence>MTENYDPYENAMAEKVNGILKQEFFVSESIEKLEVNKQLIRESIDL</sequence>
<accession>A0ABV9I2E6</accession>
<proteinExistence type="predicted"/>
<dbReference type="RefSeq" id="WP_379982925.1">
    <property type="nucleotide sequence ID" value="NZ_JBHSFV010000024.1"/>
</dbReference>
<name>A0ABV9I2E6_9FLAO</name>
<evidence type="ECO:0000313" key="2">
    <source>
        <dbReference type="Proteomes" id="UP001596043"/>
    </source>
</evidence>
<protein>
    <recommendedName>
        <fullName evidence="3">Integrase catalytic domain-containing protein</fullName>
    </recommendedName>
</protein>
<reference evidence="2" key="1">
    <citation type="journal article" date="2019" name="Int. J. Syst. Evol. Microbiol.">
        <title>The Global Catalogue of Microorganisms (GCM) 10K type strain sequencing project: providing services to taxonomists for standard genome sequencing and annotation.</title>
        <authorList>
            <consortium name="The Broad Institute Genomics Platform"/>
            <consortium name="The Broad Institute Genome Sequencing Center for Infectious Disease"/>
            <person name="Wu L."/>
            <person name="Ma J."/>
        </authorList>
    </citation>
    <scope>NUCLEOTIDE SEQUENCE [LARGE SCALE GENOMIC DNA]</scope>
    <source>
        <strain evidence="2">YJ-61-S</strain>
    </source>
</reference>
<organism evidence="1 2">
    <name type="scientific">Dokdonia ponticola</name>
    <dbReference type="NCBI Taxonomy" id="2041041"/>
    <lineage>
        <taxon>Bacteria</taxon>
        <taxon>Pseudomonadati</taxon>
        <taxon>Bacteroidota</taxon>
        <taxon>Flavobacteriia</taxon>
        <taxon>Flavobacteriales</taxon>
        <taxon>Flavobacteriaceae</taxon>
        <taxon>Dokdonia</taxon>
    </lineage>
</organism>
<comment type="caution">
    <text evidence="1">The sequence shown here is derived from an EMBL/GenBank/DDBJ whole genome shotgun (WGS) entry which is preliminary data.</text>
</comment>
<evidence type="ECO:0008006" key="3">
    <source>
        <dbReference type="Google" id="ProtNLM"/>
    </source>
</evidence>
<evidence type="ECO:0000313" key="1">
    <source>
        <dbReference type="EMBL" id="MFC4636587.1"/>
    </source>
</evidence>
<dbReference type="EMBL" id="JBHSFV010000024">
    <property type="protein sequence ID" value="MFC4636587.1"/>
    <property type="molecule type" value="Genomic_DNA"/>
</dbReference>
<gene>
    <name evidence="1" type="ORF">ACFO3O_21965</name>
</gene>